<keyword evidence="3" id="KW-1003">Cell membrane</keyword>
<keyword evidence="4 7" id="KW-0812">Transmembrane</keyword>
<accession>A0A9D1S6Y5</accession>
<feature type="transmembrane region" description="Helical" evidence="7">
    <location>
        <begin position="21"/>
        <end position="42"/>
    </location>
</feature>
<feature type="transmembrane region" description="Helical" evidence="7">
    <location>
        <begin position="127"/>
        <end position="147"/>
    </location>
</feature>
<name>A0A9D1S6Y5_9FIRM</name>
<reference evidence="9" key="2">
    <citation type="journal article" date="2021" name="PeerJ">
        <title>Extensive microbial diversity within the chicken gut microbiome revealed by metagenomics and culture.</title>
        <authorList>
            <person name="Gilroy R."/>
            <person name="Ravi A."/>
            <person name="Getino M."/>
            <person name="Pursley I."/>
            <person name="Horton D.L."/>
            <person name="Alikhan N.F."/>
            <person name="Baker D."/>
            <person name="Gharbi K."/>
            <person name="Hall N."/>
            <person name="Watson M."/>
            <person name="Adriaenssens E.M."/>
            <person name="Foster-Nyarko E."/>
            <person name="Jarju S."/>
            <person name="Secka A."/>
            <person name="Antonio M."/>
            <person name="Oren A."/>
            <person name="Chaudhuri R.R."/>
            <person name="La Ragione R."/>
            <person name="Hildebrand F."/>
            <person name="Pallen M.J."/>
        </authorList>
    </citation>
    <scope>NUCLEOTIDE SEQUENCE</scope>
    <source>
        <strain evidence="9">ChiSjej4B22-9803</strain>
    </source>
</reference>
<evidence type="ECO:0000259" key="8">
    <source>
        <dbReference type="PROSITE" id="PS50928"/>
    </source>
</evidence>
<dbReference type="SUPFAM" id="SSF161098">
    <property type="entry name" value="MetI-like"/>
    <property type="match status" value="1"/>
</dbReference>
<feature type="domain" description="ABC transmembrane type-1" evidence="8">
    <location>
        <begin position="87"/>
        <end position="303"/>
    </location>
</feature>
<dbReference type="EMBL" id="DVND01000183">
    <property type="protein sequence ID" value="HIU49145.1"/>
    <property type="molecule type" value="Genomic_DNA"/>
</dbReference>
<dbReference type="InterPro" id="IPR035906">
    <property type="entry name" value="MetI-like_sf"/>
</dbReference>
<dbReference type="Gene3D" id="1.10.3720.10">
    <property type="entry name" value="MetI-like"/>
    <property type="match status" value="1"/>
</dbReference>
<dbReference type="AlphaFoldDB" id="A0A9D1S6Y5"/>
<dbReference type="GO" id="GO:0055085">
    <property type="term" value="P:transmembrane transport"/>
    <property type="evidence" value="ECO:0007669"/>
    <property type="project" value="InterPro"/>
</dbReference>
<comment type="similarity">
    <text evidence="7">Belongs to the binding-protein-dependent transport system permease family.</text>
</comment>
<comment type="caution">
    <text evidence="9">The sequence shown here is derived from an EMBL/GenBank/DDBJ whole genome shotgun (WGS) entry which is preliminary data.</text>
</comment>
<evidence type="ECO:0000313" key="10">
    <source>
        <dbReference type="Proteomes" id="UP000824111"/>
    </source>
</evidence>
<evidence type="ECO:0000256" key="1">
    <source>
        <dbReference type="ARBA" id="ARBA00004651"/>
    </source>
</evidence>
<protein>
    <submittedName>
        <fullName evidence="9">Sugar ABC transporter permease</fullName>
    </submittedName>
</protein>
<evidence type="ECO:0000256" key="6">
    <source>
        <dbReference type="ARBA" id="ARBA00023136"/>
    </source>
</evidence>
<dbReference type="PROSITE" id="PS50928">
    <property type="entry name" value="ABC_TM1"/>
    <property type="match status" value="1"/>
</dbReference>
<dbReference type="Pfam" id="PF00528">
    <property type="entry name" value="BPD_transp_1"/>
    <property type="match status" value="1"/>
</dbReference>
<feature type="transmembrane region" description="Helical" evidence="7">
    <location>
        <begin position="93"/>
        <end position="115"/>
    </location>
</feature>
<reference evidence="9" key="1">
    <citation type="submission" date="2020-10" db="EMBL/GenBank/DDBJ databases">
        <authorList>
            <person name="Gilroy R."/>
        </authorList>
    </citation>
    <scope>NUCLEOTIDE SEQUENCE</scope>
    <source>
        <strain evidence="9">ChiSjej4B22-9803</strain>
    </source>
</reference>
<evidence type="ECO:0000313" key="9">
    <source>
        <dbReference type="EMBL" id="HIU49145.1"/>
    </source>
</evidence>
<keyword evidence="5 7" id="KW-1133">Transmembrane helix</keyword>
<dbReference type="InterPro" id="IPR000515">
    <property type="entry name" value="MetI-like"/>
</dbReference>
<dbReference type="PANTHER" id="PTHR43227">
    <property type="entry name" value="BLL4140 PROTEIN"/>
    <property type="match status" value="1"/>
</dbReference>
<dbReference type="CDD" id="cd06261">
    <property type="entry name" value="TM_PBP2"/>
    <property type="match status" value="1"/>
</dbReference>
<keyword evidence="2 7" id="KW-0813">Transport</keyword>
<evidence type="ECO:0000256" key="4">
    <source>
        <dbReference type="ARBA" id="ARBA00022692"/>
    </source>
</evidence>
<evidence type="ECO:0000256" key="5">
    <source>
        <dbReference type="ARBA" id="ARBA00022989"/>
    </source>
</evidence>
<dbReference type="GO" id="GO:0005886">
    <property type="term" value="C:plasma membrane"/>
    <property type="evidence" value="ECO:0007669"/>
    <property type="project" value="UniProtKB-SubCell"/>
</dbReference>
<keyword evidence="6 7" id="KW-0472">Membrane</keyword>
<feature type="transmembrane region" description="Helical" evidence="7">
    <location>
        <begin position="282"/>
        <end position="302"/>
    </location>
</feature>
<dbReference type="Proteomes" id="UP000824111">
    <property type="component" value="Unassembled WGS sequence"/>
</dbReference>
<dbReference type="PANTHER" id="PTHR43227:SF11">
    <property type="entry name" value="BLL4140 PROTEIN"/>
    <property type="match status" value="1"/>
</dbReference>
<evidence type="ECO:0000256" key="3">
    <source>
        <dbReference type="ARBA" id="ARBA00022475"/>
    </source>
</evidence>
<evidence type="ECO:0000256" key="2">
    <source>
        <dbReference type="ARBA" id="ARBA00022448"/>
    </source>
</evidence>
<gene>
    <name evidence="9" type="ORF">IAB04_07245</name>
</gene>
<feature type="transmembrane region" description="Helical" evidence="7">
    <location>
        <begin position="175"/>
        <end position="201"/>
    </location>
</feature>
<sequence>MQKAINQKTNALSRRHEIWKLVVRYKWLYLFLLPLIVHQIVFKYSCMYGVLLAFKDFKYNEGILGSPWVGLKYFEQFVNQYNFWQLIGNTLRMTLSSLVFGFPTPIILALLINEVHARRTKKLVQTFTYLPHFVSWVVVISIFNNLLSPNGGLVNEMLGKVFGMEPIYFMGEKKYFLVMYLLLGMWKEAGWGSILYLAAITGIDQELYEAAELDGAGRLRKVLSITIPCIFPTIVIRLLLNMGGLMGVGFDQVYLMQTPTNLEVSEAINTYTVKEGIRQGHYSFATAVGLFQSVIGMMLMYISNKVSRTLSETSLW</sequence>
<dbReference type="InterPro" id="IPR050809">
    <property type="entry name" value="UgpAE/MalFG_permease"/>
</dbReference>
<evidence type="ECO:0000256" key="7">
    <source>
        <dbReference type="RuleBase" id="RU363032"/>
    </source>
</evidence>
<organism evidence="9 10">
    <name type="scientific">Candidatus Avimonoglobus intestinipullorum</name>
    <dbReference type="NCBI Taxonomy" id="2840699"/>
    <lineage>
        <taxon>Bacteria</taxon>
        <taxon>Bacillati</taxon>
        <taxon>Bacillota</taxon>
        <taxon>Clostridia</taxon>
        <taxon>Eubacteriales</taxon>
        <taxon>Candidatus Avimonoglobus</taxon>
    </lineage>
</organism>
<proteinExistence type="inferred from homology"/>
<comment type="subcellular location">
    <subcellularLocation>
        <location evidence="1 7">Cell membrane</location>
        <topology evidence="1 7">Multi-pass membrane protein</topology>
    </subcellularLocation>
</comment>